<accession>A0A1W1I1J2</accession>
<dbReference type="SUPFAM" id="SSF52172">
    <property type="entry name" value="CheY-like"/>
    <property type="match status" value="1"/>
</dbReference>
<organism evidence="1 2">
    <name type="scientific">Nitrospira japonica</name>
    <dbReference type="NCBI Taxonomy" id="1325564"/>
    <lineage>
        <taxon>Bacteria</taxon>
        <taxon>Pseudomonadati</taxon>
        <taxon>Nitrospirota</taxon>
        <taxon>Nitrospiria</taxon>
        <taxon>Nitrospirales</taxon>
        <taxon>Nitrospiraceae</taxon>
        <taxon>Nitrospira</taxon>
    </lineage>
</organism>
<keyword evidence="2" id="KW-1185">Reference proteome</keyword>
<protein>
    <recommendedName>
        <fullName evidence="3">Response regulatory domain-containing protein</fullName>
    </recommendedName>
</protein>
<proteinExistence type="predicted"/>
<reference evidence="1 2" key="1">
    <citation type="submission" date="2017-03" db="EMBL/GenBank/DDBJ databases">
        <authorList>
            <person name="Afonso C.L."/>
            <person name="Miller P.J."/>
            <person name="Scott M.A."/>
            <person name="Spackman E."/>
            <person name="Goraichik I."/>
            <person name="Dimitrov K.M."/>
            <person name="Suarez D.L."/>
            <person name="Swayne D.E."/>
        </authorList>
    </citation>
    <scope>NUCLEOTIDE SEQUENCE [LARGE SCALE GENOMIC DNA]</scope>
    <source>
        <strain evidence="1">Genome sequencing of Nitrospira japonica strain NJ11</strain>
    </source>
</reference>
<name>A0A1W1I1J2_9BACT</name>
<evidence type="ECO:0000313" key="1">
    <source>
        <dbReference type="EMBL" id="SLM46857.1"/>
    </source>
</evidence>
<sequence length="49" mass="5421">MRPCTVHNAPQIEKRIMEAGAAAFLSKEVAVDSLYKTIHAVKPRTRAVD</sequence>
<gene>
    <name evidence="1" type="ORF">NSJP_0685</name>
</gene>
<dbReference type="KEGG" id="nja:NSJP_0685"/>
<evidence type="ECO:0008006" key="3">
    <source>
        <dbReference type="Google" id="ProtNLM"/>
    </source>
</evidence>
<evidence type="ECO:0000313" key="2">
    <source>
        <dbReference type="Proteomes" id="UP000192042"/>
    </source>
</evidence>
<dbReference type="InterPro" id="IPR011006">
    <property type="entry name" value="CheY-like_superfamily"/>
</dbReference>
<dbReference type="Proteomes" id="UP000192042">
    <property type="component" value="Chromosome I"/>
</dbReference>
<dbReference type="AlphaFoldDB" id="A0A1W1I1J2"/>
<dbReference type="EMBL" id="LT828648">
    <property type="protein sequence ID" value="SLM46857.1"/>
    <property type="molecule type" value="Genomic_DNA"/>
</dbReference>